<dbReference type="VEuPathDB" id="VectorBase:CPIJ003547"/>
<dbReference type="HOGENOM" id="CLU_083123_0_0_1"/>
<dbReference type="Proteomes" id="UP000002320">
    <property type="component" value="Unassembled WGS sequence"/>
</dbReference>
<evidence type="ECO:0000313" key="5">
    <source>
        <dbReference type="Proteomes" id="UP000002320"/>
    </source>
</evidence>
<dbReference type="AlphaFoldDB" id="B0W931"/>
<keyword evidence="1" id="KW-0175">Coiled coil</keyword>
<feature type="region of interest" description="Disordered" evidence="2">
    <location>
        <begin position="191"/>
        <end position="224"/>
    </location>
</feature>
<reference evidence="4" key="2">
    <citation type="submission" date="2021-02" db="UniProtKB">
        <authorList>
            <consortium name="EnsemblMetazoa"/>
        </authorList>
    </citation>
    <scope>IDENTIFICATION</scope>
    <source>
        <strain evidence="4">JHB</strain>
    </source>
</reference>
<organism>
    <name type="scientific">Culex quinquefasciatus</name>
    <name type="common">Southern house mosquito</name>
    <name type="synonym">Culex pungens</name>
    <dbReference type="NCBI Taxonomy" id="7176"/>
    <lineage>
        <taxon>Eukaryota</taxon>
        <taxon>Metazoa</taxon>
        <taxon>Ecdysozoa</taxon>
        <taxon>Arthropoda</taxon>
        <taxon>Hexapoda</taxon>
        <taxon>Insecta</taxon>
        <taxon>Pterygota</taxon>
        <taxon>Neoptera</taxon>
        <taxon>Endopterygota</taxon>
        <taxon>Diptera</taxon>
        <taxon>Nematocera</taxon>
        <taxon>Culicoidea</taxon>
        <taxon>Culicidae</taxon>
        <taxon>Culicinae</taxon>
        <taxon>Culicini</taxon>
        <taxon>Culex</taxon>
        <taxon>Culex</taxon>
    </lineage>
</organism>
<reference evidence="3" key="1">
    <citation type="submission" date="2007-03" db="EMBL/GenBank/DDBJ databases">
        <title>Annotation of Culex pipiens quinquefasciatus.</title>
        <authorList>
            <consortium name="The Broad Institute Genome Sequencing Platform"/>
            <person name="Atkinson P.W."/>
            <person name="Hemingway J."/>
            <person name="Christensen B.M."/>
            <person name="Higgs S."/>
            <person name="Kodira C."/>
            <person name="Hannick L."/>
            <person name="Megy K."/>
            <person name="O'Leary S."/>
            <person name="Pearson M."/>
            <person name="Haas B.J."/>
            <person name="Mauceli E."/>
            <person name="Wortman J.R."/>
            <person name="Lee N.H."/>
            <person name="Guigo R."/>
            <person name="Stanke M."/>
            <person name="Alvarado L."/>
            <person name="Amedeo P."/>
            <person name="Antoine C.H."/>
            <person name="Arensburger P."/>
            <person name="Bidwell S.L."/>
            <person name="Crawford M."/>
            <person name="Camaro F."/>
            <person name="Devon K."/>
            <person name="Engels R."/>
            <person name="Hammond M."/>
            <person name="Howarth C."/>
            <person name="Koehrsen M."/>
            <person name="Lawson D."/>
            <person name="Montgomery P."/>
            <person name="Nene V."/>
            <person name="Nusbaum C."/>
            <person name="Puiu D."/>
            <person name="Romero-Severson J."/>
            <person name="Severson D.W."/>
            <person name="Shumway M."/>
            <person name="Sisk P."/>
            <person name="Stolte C."/>
            <person name="Zeng Q."/>
            <person name="Eisenstadt E."/>
            <person name="Fraser-Liggett C."/>
            <person name="Strausberg R."/>
            <person name="Galagan J."/>
            <person name="Birren B."/>
            <person name="Collins F.H."/>
        </authorList>
    </citation>
    <scope>NUCLEOTIDE SEQUENCE [LARGE SCALE GENOMIC DNA]</scope>
    <source>
        <strain evidence="3">JHB</strain>
    </source>
</reference>
<feature type="compositionally biased region" description="Polar residues" evidence="2">
    <location>
        <begin position="214"/>
        <end position="224"/>
    </location>
</feature>
<name>B0W931_CULQU</name>
<keyword evidence="5" id="KW-1185">Reference proteome</keyword>
<feature type="region of interest" description="Disordered" evidence="2">
    <location>
        <begin position="48"/>
        <end position="74"/>
    </location>
</feature>
<dbReference type="eggNOG" id="ENOG502T6Q0">
    <property type="taxonomic scope" value="Eukaryota"/>
</dbReference>
<feature type="coiled-coil region" evidence="1">
    <location>
        <begin position="245"/>
        <end position="286"/>
    </location>
</feature>
<gene>
    <name evidence="4" type="primary">6035049</name>
    <name evidence="3" type="ORF">CpipJ_CPIJ003547</name>
</gene>
<evidence type="ECO:0000313" key="4">
    <source>
        <dbReference type="EnsemblMetazoa" id="CPIJ003547-PA"/>
    </source>
</evidence>
<evidence type="ECO:0000256" key="2">
    <source>
        <dbReference type="SAM" id="MobiDB-lite"/>
    </source>
</evidence>
<evidence type="ECO:0000256" key="1">
    <source>
        <dbReference type="SAM" id="Coils"/>
    </source>
</evidence>
<dbReference type="EMBL" id="DS231862">
    <property type="protein sequence ID" value="EDS39728.1"/>
    <property type="molecule type" value="Genomic_DNA"/>
</dbReference>
<dbReference type="KEGG" id="cqu:CpipJ_CPIJ003547"/>
<evidence type="ECO:0000313" key="3">
    <source>
        <dbReference type="EMBL" id="EDS39728.1"/>
    </source>
</evidence>
<dbReference type="OMA" id="YYRDRYQ"/>
<dbReference type="EnsemblMetazoa" id="CPIJ003547-RA">
    <property type="protein sequence ID" value="CPIJ003547-PA"/>
    <property type="gene ID" value="CPIJ003547"/>
</dbReference>
<sequence>MFTSASGFDNQVAAPNFPTALFSNFTPNKVPMNSTFFGQPAQPVGWTVSTGSTQHWPSDEQYSNSSSGSLEVPERPPAALTLPIQNLQDMIDLEHSISSMQQYECLLCHLQVLTIRHHGNESEMFRHFIADSVLSRVGFSRLKSGKYDCTMRDNFPRIMSAIKSAWFPARDRNSFEAQLLLLLKNAHTRHKSNTHRNPLGDIQNQPGMIPDAPAQQQQPKLHTQPNSHELMNQWYQYAIYYRDRYQITKKENQKLKANCEVSRRRVSRCLRKMNRLRQHVDVLEQRIDEIDG</sequence>
<dbReference type="OrthoDB" id="7762980at2759"/>
<dbReference type="InParanoid" id="B0W931"/>
<protein>
    <submittedName>
        <fullName evidence="3 4">Uncharacterized protein</fullName>
    </submittedName>
</protein>
<dbReference type="VEuPathDB" id="VectorBase:CQUJHB012957"/>
<feature type="compositionally biased region" description="Polar residues" evidence="2">
    <location>
        <begin position="48"/>
        <end position="69"/>
    </location>
</feature>
<proteinExistence type="predicted"/>
<accession>B0W931</accession>